<evidence type="ECO:0000313" key="3">
    <source>
        <dbReference type="Proteomes" id="UP001195624"/>
    </source>
</evidence>
<dbReference type="InterPro" id="IPR029044">
    <property type="entry name" value="Nucleotide-diphossugar_trans"/>
</dbReference>
<reference evidence="3" key="1">
    <citation type="submission" date="2023-07" db="EMBL/GenBank/DDBJ databases">
        <title>Genome mining of underrepresented organisms for secondary metabolites.</title>
        <authorList>
            <person name="D'Agostino P.M."/>
        </authorList>
    </citation>
    <scope>NUCLEOTIDE SEQUENCE [LARGE SCALE GENOMIC DNA]</scope>
    <source>
        <strain evidence="3">WS4403</strain>
    </source>
</reference>
<evidence type="ECO:0000313" key="2">
    <source>
        <dbReference type="EMBL" id="MBP2167479.1"/>
    </source>
</evidence>
<protein>
    <submittedName>
        <fullName evidence="2">Glycosyltransferase involved in cell wall biosynthesis</fullName>
    </submittedName>
</protein>
<dbReference type="CDD" id="cd00761">
    <property type="entry name" value="Glyco_tranf_GTA_type"/>
    <property type="match status" value="1"/>
</dbReference>
<organism evidence="2 3">
    <name type="scientific">Winslowiella toletana</name>
    <dbReference type="NCBI Taxonomy" id="92490"/>
    <lineage>
        <taxon>Bacteria</taxon>
        <taxon>Pseudomonadati</taxon>
        <taxon>Pseudomonadota</taxon>
        <taxon>Gammaproteobacteria</taxon>
        <taxon>Enterobacterales</taxon>
        <taxon>Erwiniaceae</taxon>
        <taxon>Winslowiella</taxon>
    </lineage>
</organism>
<dbReference type="SUPFAM" id="SSF53448">
    <property type="entry name" value="Nucleotide-diphospho-sugar transferases"/>
    <property type="match status" value="1"/>
</dbReference>
<feature type="domain" description="Glycosyltransferase 2-like" evidence="1">
    <location>
        <begin position="11"/>
        <end position="120"/>
    </location>
</feature>
<dbReference type="PANTHER" id="PTHR43685">
    <property type="entry name" value="GLYCOSYLTRANSFERASE"/>
    <property type="match status" value="1"/>
</dbReference>
<accession>A0ABS4P4A3</accession>
<sequence length="333" mass="37731">MNALEKKATLSIVIPVYNVSKYLILAVDSVLEQTVQADEIIIVNDGSTDDSGELAEKHYGHLSHVKIIHTQNQGLGEARNVGTRAATGDYIYYFDSDDLLFPGLVEDFFQVLETEPDLDVFAFSAESFFDPLADSAETADKAQLPVYRRAAESVFSTGEEAFNDLSLRQVFYPNAWLYIYARPVQVKNQLFFQPIIHEDEEFTPRMFLVAGKTVVTDRIYFKRRVRPGSIMNSARSEKNITGYLCSIDTLESLAMSAKNETTRSNLKQRIILNIINITLMKKSSDVKLSADTRRRYNAICDKHANFMSKVAGVNFFLYRVIRFGLRKIKQVAS</sequence>
<dbReference type="InterPro" id="IPR001173">
    <property type="entry name" value="Glyco_trans_2-like"/>
</dbReference>
<dbReference type="Gene3D" id="3.90.550.10">
    <property type="entry name" value="Spore Coat Polysaccharide Biosynthesis Protein SpsA, Chain A"/>
    <property type="match status" value="1"/>
</dbReference>
<keyword evidence="3" id="KW-1185">Reference proteome</keyword>
<gene>
    <name evidence="2" type="ORF">J2125_000671</name>
</gene>
<dbReference type="Pfam" id="PF00535">
    <property type="entry name" value="Glycos_transf_2"/>
    <property type="match status" value="1"/>
</dbReference>
<dbReference type="EMBL" id="JAGGMQ010000001">
    <property type="protein sequence ID" value="MBP2167479.1"/>
    <property type="molecule type" value="Genomic_DNA"/>
</dbReference>
<name>A0ABS4P4A3_9GAMM</name>
<dbReference type="Proteomes" id="UP001195624">
    <property type="component" value="Unassembled WGS sequence"/>
</dbReference>
<dbReference type="PANTHER" id="PTHR43685:SF2">
    <property type="entry name" value="GLYCOSYLTRANSFERASE 2-LIKE DOMAIN-CONTAINING PROTEIN"/>
    <property type="match status" value="1"/>
</dbReference>
<evidence type="ECO:0000259" key="1">
    <source>
        <dbReference type="Pfam" id="PF00535"/>
    </source>
</evidence>
<comment type="caution">
    <text evidence="2">The sequence shown here is derived from an EMBL/GenBank/DDBJ whole genome shotgun (WGS) entry which is preliminary data.</text>
</comment>
<dbReference type="InterPro" id="IPR050834">
    <property type="entry name" value="Glycosyltransf_2"/>
</dbReference>
<proteinExistence type="predicted"/>